<evidence type="ECO:0000259" key="4">
    <source>
        <dbReference type="Pfam" id="PF03241"/>
    </source>
</evidence>
<dbReference type="SUPFAM" id="SSF56645">
    <property type="entry name" value="Acyl-CoA dehydrogenase NM domain-like"/>
    <property type="match status" value="1"/>
</dbReference>
<dbReference type="InterPro" id="IPR024719">
    <property type="entry name" value="HpaB/PvcC/4-BUDH_C"/>
</dbReference>
<dbReference type="EMBL" id="CABFPH010000047">
    <property type="protein sequence ID" value="VUD72674.1"/>
    <property type="molecule type" value="Genomic_DNA"/>
</dbReference>
<dbReference type="GO" id="GO:0052881">
    <property type="term" value="F:4-hydroxyphenylacetate 3-monooxygenase activity"/>
    <property type="evidence" value="ECO:0007669"/>
    <property type="project" value="UniProtKB-EC"/>
</dbReference>
<keyword evidence="6" id="KW-0503">Monooxygenase</keyword>
<dbReference type="Pfam" id="PF03241">
    <property type="entry name" value="HpaB"/>
    <property type="match status" value="1"/>
</dbReference>
<sequence>MIRTGDEYRAGLRDGREVWIDGERVRDITRHPALKPIIDVKARMYDMQHEAAYQDRLTYVEDNQRKPIFYRPPREQKDWHDKTKAIDLVLKDIGGVVTRVGDETIGEMWSLMDGRDVLAEIDPRFADNIDRHVRAVIETDVFHVSANTDPKGDRSRPPQEQDPDMMVRVTRETDAGIIVRGAKYETASAYADQAFLKPTVGAWSSEKLSDYAVGCIVKMGAPGVKHICRSGFAGKSSPADYPLANRFDEVEALVVFDDVLIPWEDVFFYRHTRAAQHVRATLHRYSAFPYVLRLLYNADMMIGAAMWNAKQTGLDKLQSVREKLADLACYREGINAHLTASIAMAETSPGGLLMPQQSMLYAGRVFACSQLPAMMHIARELCGGQICITPNADAFAAEGSGQWLNKFYSLNDQWQADDRRKLLAFARDLLNSDYAGHRLTFVQFAQAPHFNHLAAVYNSFDFAGPLDFVRKSAGLSDRILGGAER</sequence>
<feature type="domain" description="HpaB/PvcC/4-BUDH N-terminal" evidence="5">
    <location>
        <begin position="4"/>
        <end position="267"/>
    </location>
</feature>
<feature type="domain" description="HpaB/PvcC/4-BUDH C-terminal" evidence="4">
    <location>
        <begin position="276"/>
        <end position="473"/>
    </location>
</feature>
<evidence type="ECO:0000313" key="6">
    <source>
        <dbReference type="EMBL" id="VUD72674.1"/>
    </source>
</evidence>
<gene>
    <name evidence="6" type="ORF">MET9862_03274</name>
</gene>
<reference evidence="6 7" key="1">
    <citation type="submission" date="2019-06" db="EMBL/GenBank/DDBJ databases">
        <authorList>
            <person name="Rodrigo-Torres L."/>
            <person name="Arahal R. D."/>
            <person name="Lucena T."/>
        </authorList>
    </citation>
    <scope>NUCLEOTIDE SEQUENCE [LARGE SCALE GENOMIC DNA]</scope>
    <source>
        <strain evidence="6 7">SB0023/3</strain>
    </source>
</reference>
<dbReference type="InterPro" id="IPR024674">
    <property type="entry name" value="HpaB/PvcC/4-BUDH_N"/>
</dbReference>
<dbReference type="SUPFAM" id="SSF47203">
    <property type="entry name" value="Acyl-CoA dehydrogenase C-terminal domain-like"/>
    <property type="match status" value="1"/>
</dbReference>
<evidence type="ECO:0000256" key="3">
    <source>
        <dbReference type="ARBA" id="ARBA00023002"/>
    </source>
</evidence>
<organism evidence="6 7">
    <name type="scientific">Methylobacterium symbioticum</name>
    <dbReference type="NCBI Taxonomy" id="2584084"/>
    <lineage>
        <taxon>Bacteria</taxon>
        <taxon>Pseudomonadati</taxon>
        <taxon>Pseudomonadota</taxon>
        <taxon>Alphaproteobacteria</taxon>
        <taxon>Hyphomicrobiales</taxon>
        <taxon>Methylobacteriaceae</taxon>
        <taxon>Methylobacterium</taxon>
    </lineage>
</organism>
<dbReference type="Pfam" id="PF11794">
    <property type="entry name" value="HpaB_N"/>
    <property type="match status" value="1"/>
</dbReference>
<dbReference type="InterPro" id="IPR046373">
    <property type="entry name" value="Acyl-CoA_Oxase/DH_mid-dom_sf"/>
</dbReference>
<keyword evidence="7" id="KW-1185">Reference proteome</keyword>
<dbReference type="AlphaFoldDB" id="A0A509EGC0"/>
<evidence type="ECO:0000256" key="1">
    <source>
        <dbReference type="ARBA" id="ARBA00022630"/>
    </source>
</evidence>
<dbReference type="InterPro" id="IPR009100">
    <property type="entry name" value="AcylCoA_DH/oxidase_NM_dom_sf"/>
</dbReference>
<dbReference type="GO" id="GO:0016627">
    <property type="term" value="F:oxidoreductase activity, acting on the CH-CH group of donors"/>
    <property type="evidence" value="ECO:0007669"/>
    <property type="project" value="InterPro"/>
</dbReference>
<keyword evidence="2" id="KW-0274">FAD</keyword>
<dbReference type="Gene3D" id="2.40.110.10">
    <property type="entry name" value="Butyryl-CoA Dehydrogenase, subunit A, domain 2"/>
    <property type="match status" value="1"/>
</dbReference>
<evidence type="ECO:0000256" key="2">
    <source>
        <dbReference type="ARBA" id="ARBA00022827"/>
    </source>
</evidence>
<dbReference type="Proteomes" id="UP000410984">
    <property type="component" value="Unassembled WGS sequence"/>
</dbReference>
<dbReference type="OrthoDB" id="7233724at2"/>
<dbReference type="EC" id="1.14.14.9" evidence="6"/>
<dbReference type="PANTHER" id="PTHR36117">
    <property type="entry name" value="4-HYDROXYPHENYLACETATE 3-MONOOXYGENASE-RELATED"/>
    <property type="match status" value="1"/>
</dbReference>
<keyword evidence="3 6" id="KW-0560">Oxidoreductase</keyword>
<evidence type="ECO:0000313" key="7">
    <source>
        <dbReference type="Proteomes" id="UP000410984"/>
    </source>
</evidence>
<accession>A0A509EGC0</accession>
<proteinExistence type="predicted"/>
<keyword evidence="1" id="KW-0285">Flavoprotein</keyword>
<dbReference type="PANTHER" id="PTHR36117:SF3">
    <property type="entry name" value="4-HYDROXYPHENYLACETATE 3-MONOOXYGENASE-RELATED"/>
    <property type="match status" value="1"/>
</dbReference>
<dbReference type="RefSeq" id="WP_142583967.1">
    <property type="nucleotide sequence ID" value="NZ_CABFPH010000047.1"/>
</dbReference>
<name>A0A509EGC0_9HYPH</name>
<dbReference type="Gene3D" id="1.10.3140.10">
    <property type="entry name" value="4-hydroxybutyryl-coa dehydratase, domain 1"/>
    <property type="match status" value="1"/>
</dbReference>
<dbReference type="InterPro" id="IPR036250">
    <property type="entry name" value="AcylCo_DH-like_C"/>
</dbReference>
<dbReference type="Gene3D" id="1.20.140.10">
    <property type="entry name" value="Butyryl-CoA Dehydrogenase, subunit A, domain 3"/>
    <property type="match status" value="1"/>
</dbReference>
<dbReference type="InterPro" id="IPR004925">
    <property type="entry name" value="HpaB/PvcC/4-BUDH"/>
</dbReference>
<protein>
    <submittedName>
        <fullName evidence="6">4-hydroxyphenylacetate 3-monooxygenase oxygenase component</fullName>
        <ecNumber evidence="6">1.14.14.9</ecNumber>
    </submittedName>
</protein>
<dbReference type="PIRSF" id="PIRSF000331">
    <property type="entry name" value="HpaA_HpaB"/>
    <property type="match status" value="1"/>
</dbReference>
<evidence type="ECO:0000259" key="5">
    <source>
        <dbReference type="Pfam" id="PF11794"/>
    </source>
</evidence>